<comment type="caution">
    <text evidence="2">The sequence shown here is derived from an EMBL/GenBank/DDBJ whole genome shotgun (WGS) entry which is preliminary data.</text>
</comment>
<proteinExistence type="predicted"/>
<dbReference type="RefSeq" id="WP_071249446.1">
    <property type="nucleotide sequence ID" value="NZ_MTPU01000013.1"/>
</dbReference>
<reference evidence="2 3" key="1">
    <citation type="submission" date="2017-01" db="EMBL/GenBank/DDBJ databases">
        <authorList>
            <person name="Abreu V.A."/>
            <person name="Popin R.V."/>
            <person name="Rigonato J."/>
            <person name="Andreote A.P."/>
            <person name="Schaker P.C."/>
            <person name="Hoff-Risseti C."/>
            <person name="Alvarenga D.O."/>
            <person name="Varani A.M."/>
            <person name="Fiore M.F."/>
        </authorList>
    </citation>
    <scope>NUCLEOTIDE SEQUENCE [LARGE SCALE GENOMIC DNA]</scope>
    <source>
        <strain evidence="2 3">CENA302</strain>
    </source>
</reference>
<feature type="domain" description="Restriction endonuclease type IV Mrr" evidence="1">
    <location>
        <begin position="249"/>
        <end position="313"/>
    </location>
</feature>
<sequence>MSEHIPIYNALCLPNIDIEHLIQGRIISVIPQKLLMANGQAFALFPAALNGNPNITNPDAQEVLIKCWARCQGCEILHKDKTGSLDILAQLTIREPEFFQQILEKRPHFFLAHLRVYYLDTFVKVKIFPNIGQKLGKFIPLESNIYTSENQPVLDDYVFLQRQKQLENRQPPLHPQIEKLDSLLSSLVKSNPEFSVYQQLQEEIRGFLGWSTIKQKKTANSDLDWIKTISFLADRSIELEERKSNYQAGTDFENICRRGLEFLGFRVENSYKGGVGGLDLYCSDPFPLVCECKSGKSIPDRAVEELDRIAKRHLQENYLQAVRLIIGPGGPTKQLQQSLIRSAKFSKTSIMKAMTLQKLVQLKATYPGAVNLLELKEYLEPGQIDDGIDEYIEKVEKQIKIRSHLVRLVKEYLRNSGLEFAMVGNLHGVYFGTPSSVPLKLEEMHEILIELSSPLTGYLGRKRGTDWKTDQFYYLRDLIIMEEVTAN</sequence>
<evidence type="ECO:0000259" key="1">
    <source>
        <dbReference type="Pfam" id="PF04471"/>
    </source>
</evidence>
<accession>A0A9Q5QZ46</accession>
<dbReference type="GO" id="GO:0003677">
    <property type="term" value="F:DNA binding"/>
    <property type="evidence" value="ECO:0007669"/>
    <property type="project" value="InterPro"/>
</dbReference>
<gene>
    <name evidence="2" type="ORF">CENA302_02875</name>
</gene>
<dbReference type="Pfam" id="PF04471">
    <property type="entry name" value="Mrr_cat"/>
    <property type="match status" value="1"/>
</dbReference>
<dbReference type="Proteomes" id="UP000190056">
    <property type="component" value="Unassembled WGS sequence"/>
</dbReference>
<dbReference type="EMBL" id="MTPU01000013">
    <property type="protein sequence ID" value="OPH11058.1"/>
    <property type="molecule type" value="Genomic_DNA"/>
</dbReference>
<name>A0A9Q5QZ46_9CYAN</name>
<dbReference type="GO" id="GO:0004519">
    <property type="term" value="F:endonuclease activity"/>
    <property type="evidence" value="ECO:0007669"/>
    <property type="project" value="InterPro"/>
</dbReference>
<dbReference type="InterPro" id="IPR014923">
    <property type="entry name" value="DUF1802"/>
</dbReference>
<evidence type="ECO:0000313" key="3">
    <source>
        <dbReference type="Proteomes" id="UP000190056"/>
    </source>
</evidence>
<dbReference type="Pfam" id="PF08819">
    <property type="entry name" value="DUF1802"/>
    <property type="match status" value="1"/>
</dbReference>
<organism evidence="2 3">
    <name type="scientific">Cylindrospermopsis raciborskii CENA302</name>
    <dbReference type="NCBI Taxonomy" id="1170768"/>
    <lineage>
        <taxon>Bacteria</taxon>
        <taxon>Bacillati</taxon>
        <taxon>Cyanobacteriota</taxon>
        <taxon>Cyanophyceae</taxon>
        <taxon>Nostocales</taxon>
        <taxon>Aphanizomenonaceae</taxon>
        <taxon>Cylindrospermopsis</taxon>
    </lineage>
</organism>
<dbReference type="AlphaFoldDB" id="A0A9Q5QZ46"/>
<evidence type="ECO:0000313" key="2">
    <source>
        <dbReference type="EMBL" id="OPH11058.1"/>
    </source>
</evidence>
<protein>
    <submittedName>
        <fullName evidence="2">DUF1802 domain-containing protein</fullName>
    </submittedName>
</protein>
<dbReference type="GO" id="GO:0009307">
    <property type="term" value="P:DNA restriction-modification system"/>
    <property type="evidence" value="ECO:0007669"/>
    <property type="project" value="InterPro"/>
</dbReference>
<dbReference type="InterPro" id="IPR007560">
    <property type="entry name" value="Restrct_endonuc_IV_Mrr"/>
</dbReference>